<comment type="caution">
    <text evidence="1">The sequence shown here is derived from an EMBL/GenBank/DDBJ whole genome shotgun (WGS) entry which is preliminary data.</text>
</comment>
<proteinExistence type="predicted"/>
<reference evidence="1 2" key="1">
    <citation type="submission" date="2020-07" db="EMBL/GenBank/DDBJ databases">
        <title>Isolated bacteria genomes of Apis mellifera.</title>
        <authorList>
            <person name="Wu J."/>
            <person name="Zheng H."/>
        </authorList>
    </citation>
    <scope>NUCLEOTIDE SEQUENCE [LARGE SCALE GENOMIC DNA]</scope>
    <source>
        <strain evidence="1 2">B14448H7</strain>
    </source>
</reference>
<name>A0ABS0QV72_9BIFI</name>
<evidence type="ECO:0000313" key="2">
    <source>
        <dbReference type="Proteomes" id="UP000766153"/>
    </source>
</evidence>
<dbReference type="RefSeq" id="WP_198207648.1">
    <property type="nucleotide sequence ID" value="NZ_JACFRB010000001.1"/>
</dbReference>
<evidence type="ECO:0000313" key="1">
    <source>
        <dbReference type="EMBL" id="MBI0105489.1"/>
    </source>
</evidence>
<keyword evidence="2" id="KW-1185">Reference proteome</keyword>
<sequence length="74" mass="8226">MAKQVTSENQEDIDAMIRAADRGELIHHTEAAVRRDPGAPLLTDEQAASLMAQSLANLEKLEERRAEARTARRT</sequence>
<dbReference type="Proteomes" id="UP000766153">
    <property type="component" value="Unassembled WGS sequence"/>
</dbReference>
<gene>
    <name evidence="1" type="ORF">H3T91_03125</name>
</gene>
<protein>
    <submittedName>
        <fullName evidence="1">Uncharacterized protein</fullName>
    </submittedName>
</protein>
<accession>A0ABS0QV72</accession>
<organism evidence="1 2">
    <name type="scientific">Bifidobacterium polysaccharolyticum</name>
    <dbReference type="NCBI Taxonomy" id="2750967"/>
    <lineage>
        <taxon>Bacteria</taxon>
        <taxon>Bacillati</taxon>
        <taxon>Actinomycetota</taxon>
        <taxon>Actinomycetes</taxon>
        <taxon>Bifidobacteriales</taxon>
        <taxon>Bifidobacteriaceae</taxon>
        <taxon>Bifidobacterium</taxon>
    </lineage>
</organism>
<dbReference type="EMBL" id="JACFRB010000001">
    <property type="protein sequence ID" value="MBI0105489.1"/>
    <property type="molecule type" value="Genomic_DNA"/>
</dbReference>